<dbReference type="EMBL" id="JBHTND010000030">
    <property type="protein sequence ID" value="MFD1303499.1"/>
    <property type="molecule type" value="Genomic_DNA"/>
</dbReference>
<protein>
    <submittedName>
        <fullName evidence="1">Uncharacterized protein</fullName>
    </submittedName>
</protein>
<comment type="caution">
    <text evidence="1">The sequence shown here is derived from an EMBL/GenBank/DDBJ whole genome shotgun (WGS) entry which is preliminary data.</text>
</comment>
<accession>A0ABW3X3P4</accession>
<proteinExistence type="predicted"/>
<sequence length="52" mass="5600">MNDYILTSLASFLNDNPTSPFQRGYLAALLETARAAGLADHSTYQAAQALLL</sequence>
<evidence type="ECO:0000313" key="2">
    <source>
        <dbReference type="Proteomes" id="UP001597176"/>
    </source>
</evidence>
<dbReference type="RefSeq" id="WP_238208534.1">
    <property type="nucleotide sequence ID" value="NZ_JBHTND010000030.1"/>
</dbReference>
<dbReference type="Proteomes" id="UP001597176">
    <property type="component" value="Unassembled WGS sequence"/>
</dbReference>
<name>A0ABW3X3P4_9HYPH</name>
<evidence type="ECO:0000313" key="1">
    <source>
        <dbReference type="EMBL" id="MFD1303499.1"/>
    </source>
</evidence>
<gene>
    <name evidence="1" type="ORF">ACFQ4G_18155</name>
</gene>
<reference evidence="2" key="1">
    <citation type="journal article" date="2019" name="Int. J. Syst. Evol. Microbiol.">
        <title>The Global Catalogue of Microorganisms (GCM) 10K type strain sequencing project: providing services to taxonomists for standard genome sequencing and annotation.</title>
        <authorList>
            <consortium name="The Broad Institute Genomics Platform"/>
            <consortium name="The Broad Institute Genome Sequencing Center for Infectious Disease"/>
            <person name="Wu L."/>
            <person name="Ma J."/>
        </authorList>
    </citation>
    <scope>NUCLEOTIDE SEQUENCE [LARGE SCALE GENOMIC DNA]</scope>
    <source>
        <strain evidence="2">CCUG 56108</strain>
    </source>
</reference>
<keyword evidence="2" id="KW-1185">Reference proteome</keyword>
<organism evidence="1 2">
    <name type="scientific">Methylobacterium marchantiae</name>
    <dbReference type="NCBI Taxonomy" id="600331"/>
    <lineage>
        <taxon>Bacteria</taxon>
        <taxon>Pseudomonadati</taxon>
        <taxon>Pseudomonadota</taxon>
        <taxon>Alphaproteobacteria</taxon>
        <taxon>Hyphomicrobiales</taxon>
        <taxon>Methylobacteriaceae</taxon>
        <taxon>Methylobacterium</taxon>
    </lineage>
</organism>